<protein>
    <submittedName>
        <fullName evidence="2">Uncharacterized protein</fullName>
    </submittedName>
</protein>
<keyword evidence="3" id="KW-1185">Reference proteome</keyword>
<dbReference type="AlphaFoldDB" id="A0A4Z2H3B7"/>
<organism evidence="2 3">
    <name type="scientific">Liparis tanakae</name>
    <name type="common">Tanaka's snailfish</name>
    <dbReference type="NCBI Taxonomy" id="230148"/>
    <lineage>
        <taxon>Eukaryota</taxon>
        <taxon>Metazoa</taxon>
        <taxon>Chordata</taxon>
        <taxon>Craniata</taxon>
        <taxon>Vertebrata</taxon>
        <taxon>Euteleostomi</taxon>
        <taxon>Actinopterygii</taxon>
        <taxon>Neopterygii</taxon>
        <taxon>Teleostei</taxon>
        <taxon>Neoteleostei</taxon>
        <taxon>Acanthomorphata</taxon>
        <taxon>Eupercaria</taxon>
        <taxon>Perciformes</taxon>
        <taxon>Cottioidei</taxon>
        <taxon>Cottales</taxon>
        <taxon>Liparidae</taxon>
        <taxon>Liparis</taxon>
    </lineage>
</organism>
<dbReference type="EMBL" id="SRLO01000340">
    <property type="protein sequence ID" value="TNN60101.1"/>
    <property type="molecule type" value="Genomic_DNA"/>
</dbReference>
<evidence type="ECO:0000313" key="2">
    <source>
        <dbReference type="EMBL" id="TNN60101.1"/>
    </source>
</evidence>
<evidence type="ECO:0000313" key="3">
    <source>
        <dbReference type="Proteomes" id="UP000314294"/>
    </source>
</evidence>
<feature type="region of interest" description="Disordered" evidence="1">
    <location>
        <begin position="49"/>
        <end position="76"/>
    </location>
</feature>
<name>A0A4Z2H3B7_9TELE</name>
<sequence>MGWQSYLVVSSAVSKLVGMFPKNVKRRHQDPHGEVASDGAKRRTVEELTGCQGPGHDFLSPPPGKQASLTPHASAPPCRVRSAEQGGKFLVFGVVSKCCFRDDSRGSSRRSSGAGWTGRAPGDVEPAVSGQPERLCPGGQRRRCVQSLAPPASTHGVPPRSRLHVTTGFRVG</sequence>
<proteinExistence type="predicted"/>
<accession>A0A4Z2H3B7</accession>
<feature type="region of interest" description="Disordered" evidence="1">
    <location>
        <begin position="102"/>
        <end position="172"/>
    </location>
</feature>
<evidence type="ECO:0000256" key="1">
    <source>
        <dbReference type="SAM" id="MobiDB-lite"/>
    </source>
</evidence>
<reference evidence="2 3" key="1">
    <citation type="submission" date="2019-03" db="EMBL/GenBank/DDBJ databases">
        <title>First draft genome of Liparis tanakae, snailfish: a comprehensive survey of snailfish specific genes.</title>
        <authorList>
            <person name="Kim W."/>
            <person name="Song I."/>
            <person name="Jeong J.-H."/>
            <person name="Kim D."/>
            <person name="Kim S."/>
            <person name="Ryu S."/>
            <person name="Song J.Y."/>
            <person name="Lee S.K."/>
        </authorList>
    </citation>
    <scope>NUCLEOTIDE SEQUENCE [LARGE SCALE GENOMIC DNA]</scope>
    <source>
        <tissue evidence="2">Muscle</tissue>
    </source>
</reference>
<comment type="caution">
    <text evidence="2">The sequence shown here is derived from an EMBL/GenBank/DDBJ whole genome shotgun (WGS) entry which is preliminary data.</text>
</comment>
<dbReference type="Proteomes" id="UP000314294">
    <property type="component" value="Unassembled WGS sequence"/>
</dbReference>
<gene>
    <name evidence="2" type="ORF">EYF80_029653</name>
</gene>